<organism evidence="1 2">
    <name type="scientific">Candidatus Gottesmanbacteria bacterium GW2011_GWB1_44_11c</name>
    <dbReference type="NCBI Taxonomy" id="1618447"/>
    <lineage>
        <taxon>Bacteria</taxon>
        <taxon>Candidatus Gottesmaniibacteriota</taxon>
    </lineage>
</organism>
<dbReference type="SUPFAM" id="SSF81301">
    <property type="entry name" value="Nucleotidyltransferase"/>
    <property type="match status" value="1"/>
</dbReference>
<dbReference type="Gene3D" id="3.30.460.40">
    <property type="match status" value="1"/>
</dbReference>
<evidence type="ECO:0000313" key="2">
    <source>
        <dbReference type="Proteomes" id="UP000034617"/>
    </source>
</evidence>
<dbReference type="EMBL" id="LCHM01000018">
    <property type="protein sequence ID" value="KKT37793.1"/>
    <property type="molecule type" value="Genomic_DNA"/>
</dbReference>
<comment type="caution">
    <text evidence="1">The sequence shown here is derived from an EMBL/GenBank/DDBJ whole genome shotgun (WGS) entry which is preliminary data.</text>
</comment>
<evidence type="ECO:0000313" key="1">
    <source>
        <dbReference type="EMBL" id="KKT37793.1"/>
    </source>
</evidence>
<accession>A0A0G1GU69</accession>
<dbReference type="AlphaFoldDB" id="A0A0G1GU69"/>
<name>A0A0G1GU69_9BACT</name>
<protein>
    <submittedName>
        <fullName evidence="1">Uncharacterized protein</fullName>
    </submittedName>
</protein>
<sequence length="202" mass="23512">MDYYRDTVTDKSWQTLQALRHEYDFVLIGGWAVWLYTHQLKSKDIDIIVSMESLVKIKEKFTVTKNNRLSKYEAIVDEIQIDIYVPFWSKLGLPAEDIMALSHNIGGFRVPQPEILVILKQIAYGARSGSSKGYKDMLDIMSLLRLPEFDWRLYCIHAKKTKKELISSLSDIISHTTQLPELNLNAHHFSKLKKEWLNALKK</sequence>
<dbReference type="InterPro" id="IPR043519">
    <property type="entry name" value="NT_sf"/>
</dbReference>
<dbReference type="Proteomes" id="UP000034617">
    <property type="component" value="Unassembled WGS sequence"/>
</dbReference>
<reference evidence="1 2" key="1">
    <citation type="journal article" date="2015" name="Nature">
        <title>rRNA introns, odd ribosomes, and small enigmatic genomes across a large radiation of phyla.</title>
        <authorList>
            <person name="Brown C.T."/>
            <person name="Hug L.A."/>
            <person name="Thomas B.C."/>
            <person name="Sharon I."/>
            <person name="Castelle C.J."/>
            <person name="Singh A."/>
            <person name="Wilkins M.J."/>
            <person name="Williams K.H."/>
            <person name="Banfield J.F."/>
        </authorList>
    </citation>
    <scope>NUCLEOTIDE SEQUENCE [LARGE SCALE GENOMIC DNA]</scope>
</reference>
<proteinExistence type="predicted"/>
<gene>
    <name evidence="1" type="ORF">UW22_C0018G0018</name>
</gene>